<evidence type="ECO:0000313" key="1">
    <source>
        <dbReference type="EMBL" id="AGC47249.1"/>
    </source>
</evidence>
<dbReference type="RefSeq" id="WP_015351504.1">
    <property type="nucleotide sequence ID" value="NC_020126.1"/>
</dbReference>
<dbReference type="Proteomes" id="UP000011131">
    <property type="component" value="Chromosome"/>
</dbReference>
<dbReference type="KEGG" id="msd:MYSTI_05976"/>
<dbReference type="HOGENOM" id="CLU_1968162_0_0_7"/>
<protein>
    <submittedName>
        <fullName evidence="1">Uncharacterized protein</fullName>
    </submittedName>
</protein>
<dbReference type="eggNOG" id="ENOG502ZJB6">
    <property type="taxonomic scope" value="Bacteria"/>
</dbReference>
<organism evidence="1 2">
    <name type="scientific">Myxococcus stipitatus (strain DSM 14675 / JCM 12634 / Mx s8)</name>
    <dbReference type="NCBI Taxonomy" id="1278073"/>
    <lineage>
        <taxon>Bacteria</taxon>
        <taxon>Pseudomonadati</taxon>
        <taxon>Myxococcota</taxon>
        <taxon>Myxococcia</taxon>
        <taxon>Myxococcales</taxon>
        <taxon>Cystobacterineae</taxon>
        <taxon>Myxococcaceae</taxon>
        <taxon>Myxococcus</taxon>
    </lineage>
</organism>
<dbReference type="AlphaFoldDB" id="L7ULB6"/>
<gene>
    <name evidence="1" type="ordered locus">MYSTI_05976</name>
</gene>
<keyword evidence="2" id="KW-1185">Reference proteome</keyword>
<reference evidence="1 2" key="1">
    <citation type="journal article" date="2013" name="Genome Announc.">
        <title>Complete genome sequence of Myxococcus stipitatus strain DSM 14675, a fruiting myxobacterium.</title>
        <authorList>
            <person name="Huntley S."/>
            <person name="Kneip S."/>
            <person name="Treuner-Lange A."/>
            <person name="Sogaard-Andersen L."/>
        </authorList>
    </citation>
    <scope>NUCLEOTIDE SEQUENCE [LARGE SCALE GENOMIC DNA]</scope>
    <source>
        <strain evidence="2">DSM 14675 / JCM 12634 / Mx s8</strain>
    </source>
</reference>
<dbReference type="EMBL" id="CP004025">
    <property type="protein sequence ID" value="AGC47249.1"/>
    <property type="molecule type" value="Genomic_DNA"/>
</dbReference>
<sequence>MRDEILFYGCWRDAEHELWTPGRLRFGGQAALLPADLRPPRLDGRFPPSDRTEQEGRACLHHLDGWTVVAWWDRGVDKRRGSNSALLMRGTHPLSAVLEAAGANFPELLPRFASLVGAAAEATAVSR</sequence>
<accession>L7ULB6</accession>
<evidence type="ECO:0000313" key="2">
    <source>
        <dbReference type="Proteomes" id="UP000011131"/>
    </source>
</evidence>
<name>L7ULB6_MYXSD</name>
<proteinExistence type="predicted"/>
<dbReference type="PATRIC" id="fig|1278073.3.peg.6059"/>